<proteinExistence type="predicted"/>
<evidence type="ECO:0000256" key="6">
    <source>
        <dbReference type="ARBA" id="ARBA00022801"/>
    </source>
</evidence>
<feature type="transmembrane region" description="Helical" evidence="9">
    <location>
        <begin position="69"/>
        <end position="86"/>
    </location>
</feature>
<keyword evidence="12" id="KW-1185">Reference proteome</keyword>
<dbReference type="Pfam" id="PF03372">
    <property type="entry name" value="Exo_endo_phos"/>
    <property type="match status" value="1"/>
</dbReference>
<keyword evidence="5" id="KW-0227">DNA damage</keyword>
<keyword evidence="6" id="KW-0378">Hydrolase</keyword>
<sequence length="338" mass="39456">MKKYSIIHKLLFFINSVFATVLLLSYILPLISPKTIPAVAVFSLFVPLLVVLNTIFFVYWLLKLHKNALLSLLVLAIGWFSTPPLIKFSGKEIILNKDLKIMSYNVRLFNHYKHIEDITTEQKIYEFINDENPDIIAMQEFYQSNLLNIKLPYKYIKTKTKANKFGLAIYSKHPIVNSGSLNFKNSANNTIFVDIVKNKDTIRVYNVHLESLKINPEKVNFGEQDSERLFKRLANGFEKQVSQTELILQHEYSWKGKKIMCGDFNNTAYSWVYKKLSKNKKDAFLQAGTGSGKSFRYIYPMRIDFIFSDAKAIINQYKTYDNIKLSDHYPIMTRLHWK</sequence>
<name>A0A1B9Y3D7_9FLAO</name>
<dbReference type="AlphaFoldDB" id="A0A1B9Y3D7"/>
<dbReference type="GO" id="GO:0016787">
    <property type="term" value="F:hydrolase activity"/>
    <property type="evidence" value="ECO:0007669"/>
    <property type="project" value="UniProtKB-KW"/>
</dbReference>
<keyword evidence="9" id="KW-0472">Membrane</keyword>
<organism evidence="11 12">
    <name type="scientific">Tenacibaculum soleae</name>
    <dbReference type="NCBI Taxonomy" id="447689"/>
    <lineage>
        <taxon>Bacteria</taxon>
        <taxon>Pseudomonadati</taxon>
        <taxon>Bacteroidota</taxon>
        <taxon>Flavobacteriia</taxon>
        <taxon>Flavobacteriales</taxon>
        <taxon>Flavobacteriaceae</taxon>
        <taxon>Tenacibaculum</taxon>
    </lineage>
</organism>
<dbReference type="InterPro" id="IPR005135">
    <property type="entry name" value="Endo/exonuclease/phosphatase"/>
</dbReference>
<dbReference type="OrthoDB" id="635146at2"/>
<keyword evidence="7" id="KW-0460">Magnesium</keyword>
<feature type="transmembrane region" description="Helical" evidence="9">
    <location>
        <begin position="12"/>
        <end position="32"/>
    </location>
</feature>
<keyword evidence="9" id="KW-0812">Transmembrane</keyword>
<dbReference type="SUPFAM" id="SSF56219">
    <property type="entry name" value="DNase I-like"/>
    <property type="match status" value="1"/>
</dbReference>
<comment type="cofactor">
    <cofactor evidence="1">
        <name>Mn(2+)</name>
        <dbReference type="ChEBI" id="CHEBI:29035"/>
    </cofactor>
</comment>
<keyword evidence="4" id="KW-0479">Metal-binding</keyword>
<keyword evidence="3" id="KW-0540">Nuclease</keyword>
<dbReference type="Gene3D" id="3.60.10.10">
    <property type="entry name" value="Endonuclease/exonuclease/phosphatase"/>
    <property type="match status" value="1"/>
</dbReference>
<keyword evidence="11" id="KW-0255">Endonuclease</keyword>
<dbReference type="GO" id="GO:0004519">
    <property type="term" value="F:endonuclease activity"/>
    <property type="evidence" value="ECO:0007669"/>
    <property type="project" value="UniProtKB-KW"/>
</dbReference>
<comment type="caution">
    <text evidence="11">The sequence shown here is derived from an EMBL/GenBank/DDBJ whole genome shotgun (WGS) entry which is preliminary data.</text>
</comment>
<dbReference type="GO" id="GO:0006281">
    <property type="term" value="P:DNA repair"/>
    <property type="evidence" value="ECO:0007669"/>
    <property type="project" value="UniProtKB-KW"/>
</dbReference>
<evidence type="ECO:0000256" key="8">
    <source>
        <dbReference type="ARBA" id="ARBA00023204"/>
    </source>
</evidence>
<evidence type="ECO:0000256" key="4">
    <source>
        <dbReference type="ARBA" id="ARBA00022723"/>
    </source>
</evidence>
<reference evidence="11 12" key="1">
    <citation type="submission" date="2016-06" db="EMBL/GenBank/DDBJ databases">
        <title>Draft Genome Sequence of Tenacibaculum soleae UCD-KL19.</title>
        <authorList>
            <person name="Eisen J.A."/>
            <person name="Coil D.A."/>
            <person name="Lujan K.M."/>
        </authorList>
    </citation>
    <scope>NUCLEOTIDE SEQUENCE [LARGE SCALE GENOMIC DNA]</scope>
    <source>
        <strain evidence="11 12">UCD-KL19</strain>
    </source>
</reference>
<dbReference type="STRING" id="447689.BA195_06420"/>
<protein>
    <submittedName>
        <fullName evidence="11">Endonuclease</fullName>
    </submittedName>
</protein>
<dbReference type="Proteomes" id="UP000093186">
    <property type="component" value="Unassembled WGS sequence"/>
</dbReference>
<evidence type="ECO:0000313" key="12">
    <source>
        <dbReference type="Proteomes" id="UP000093186"/>
    </source>
</evidence>
<evidence type="ECO:0000256" key="2">
    <source>
        <dbReference type="ARBA" id="ARBA00001946"/>
    </source>
</evidence>
<evidence type="ECO:0000256" key="3">
    <source>
        <dbReference type="ARBA" id="ARBA00022722"/>
    </source>
</evidence>
<dbReference type="InterPro" id="IPR051547">
    <property type="entry name" value="TDP2-like"/>
</dbReference>
<comment type="cofactor">
    <cofactor evidence="2">
        <name>Mg(2+)</name>
        <dbReference type="ChEBI" id="CHEBI:18420"/>
    </cofactor>
</comment>
<evidence type="ECO:0000256" key="9">
    <source>
        <dbReference type="SAM" id="Phobius"/>
    </source>
</evidence>
<dbReference type="EMBL" id="MAKX01000001">
    <property type="protein sequence ID" value="OCK44313.1"/>
    <property type="molecule type" value="Genomic_DNA"/>
</dbReference>
<dbReference type="PANTHER" id="PTHR15822:SF4">
    <property type="entry name" value="TYROSYL-DNA PHOSPHODIESTERASE 2"/>
    <property type="match status" value="1"/>
</dbReference>
<dbReference type="GO" id="GO:0046872">
    <property type="term" value="F:metal ion binding"/>
    <property type="evidence" value="ECO:0007669"/>
    <property type="project" value="UniProtKB-KW"/>
</dbReference>
<keyword evidence="9" id="KW-1133">Transmembrane helix</keyword>
<evidence type="ECO:0000256" key="1">
    <source>
        <dbReference type="ARBA" id="ARBA00001936"/>
    </source>
</evidence>
<evidence type="ECO:0000313" key="11">
    <source>
        <dbReference type="EMBL" id="OCK44313.1"/>
    </source>
</evidence>
<feature type="domain" description="Endonuclease/exonuclease/phosphatase" evidence="10">
    <location>
        <begin position="102"/>
        <end position="328"/>
    </location>
</feature>
<feature type="transmembrane region" description="Helical" evidence="9">
    <location>
        <begin position="38"/>
        <end position="62"/>
    </location>
</feature>
<keyword evidence="8" id="KW-0234">DNA repair</keyword>
<dbReference type="RefSeq" id="WP_068703561.1">
    <property type="nucleotide sequence ID" value="NZ_JAUOSW010000005.1"/>
</dbReference>
<evidence type="ECO:0000256" key="7">
    <source>
        <dbReference type="ARBA" id="ARBA00022842"/>
    </source>
</evidence>
<dbReference type="InterPro" id="IPR036691">
    <property type="entry name" value="Endo/exonu/phosph_ase_sf"/>
</dbReference>
<gene>
    <name evidence="11" type="ORF">BA195_06420</name>
</gene>
<evidence type="ECO:0000256" key="5">
    <source>
        <dbReference type="ARBA" id="ARBA00022763"/>
    </source>
</evidence>
<dbReference type="PANTHER" id="PTHR15822">
    <property type="entry name" value="TRAF AND TNF RECEPTOR-ASSOCIATED PROTEIN"/>
    <property type="match status" value="1"/>
</dbReference>
<dbReference type="CDD" id="cd09084">
    <property type="entry name" value="EEP-2"/>
    <property type="match status" value="1"/>
</dbReference>
<evidence type="ECO:0000259" key="10">
    <source>
        <dbReference type="Pfam" id="PF03372"/>
    </source>
</evidence>
<accession>A0A1B9Y3D7</accession>